<dbReference type="PATRIC" id="fig|156976.3.peg.1708"/>
<dbReference type="STRING" id="156976.AK829_08540"/>
<dbReference type="EMBL" id="CP012342">
    <property type="protein sequence ID" value="AKV59192.1"/>
    <property type="molecule type" value="Genomic_DNA"/>
</dbReference>
<evidence type="ECO:0000256" key="5">
    <source>
        <dbReference type="SAM" id="Phobius"/>
    </source>
</evidence>
<dbReference type="PANTHER" id="PTHR23546:SF1">
    <property type="entry name" value="MEMBRANE PROTEIN"/>
    <property type="match status" value="1"/>
</dbReference>
<evidence type="ECO:0000259" key="6">
    <source>
        <dbReference type="PROSITE" id="PS50850"/>
    </source>
</evidence>
<protein>
    <submittedName>
        <fullName evidence="7">MFS transporter</fullName>
    </submittedName>
</protein>
<keyword evidence="8" id="KW-1185">Reference proteome</keyword>
<feature type="transmembrane region" description="Helical" evidence="5">
    <location>
        <begin position="85"/>
        <end position="106"/>
    </location>
</feature>
<keyword evidence="2 5" id="KW-0812">Transmembrane</keyword>
<dbReference type="PROSITE" id="PS50850">
    <property type="entry name" value="MFS"/>
    <property type="match status" value="1"/>
</dbReference>
<keyword evidence="3 5" id="KW-1133">Transmembrane helix</keyword>
<sequence>MPDPRSNKPTQSSIDPGAQANLVVGIVFLAFMGQMILNPIIAPLSRQMGLREWHIGATISLAAIVLASLSAYWGRASQRVGAKRVLAAGLVIAIIALSAFGIVSYLGMNQVVGGVGLVFGVVITRGLLYGGGISAIAPTAQAHLVTHAASENGRVKALGMIGAAQGMASIVGGVTGGVLAAAGGLLLPLVVMPVVMVIGLVVLLVSFAPQSRGQLFAKPQRIRFTDPRVAPWLATGLVMFLVFSSVATIFGFTVQDRFALSATATAGISAIYLTIMGVTMIIAQAVIAPKTGWGAAKLLRTGLAITLVATVLIWPTSSHALLVVGCIVLGVGMGLAMPGYNTGPTLKMSADEQGAVAGIINANNGLAYAIAPLASTALYGWNPLAPFAVCIALIAVVVIYAHTVPALRQ</sequence>
<evidence type="ECO:0000256" key="2">
    <source>
        <dbReference type="ARBA" id="ARBA00022692"/>
    </source>
</evidence>
<dbReference type="SUPFAM" id="SSF103473">
    <property type="entry name" value="MFS general substrate transporter"/>
    <property type="match status" value="1"/>
</dbReference>
<organism evidence="7 8">
    <name type="scientific">Corynebacterium riegelii</name>
    <dbReference type="NCBI Taxonomy" id="156976"/>
    <lineage>
        <taxon>Bacteria</taxon>
        <taxon>Bacillati</taxon>
        <taxon>Actinomycetota</taxon>
        <taxon>Actinomycetes</taxon>
        <taxon>Mycobacteriales</taxon>
        <taxon>Corynebacteriaceae</taxon>
        <taxon>Corynebacterium</taxon>
    </lineage>
</organism>
<feature type="transmembrane region" description="Helical" evidence="5">
    <location>
        <begin position="185"/>
        <end position="208"/>
    </location>
</feature>
<dbReference type="KEGG" id="crie:AK829_08540"/>
<keyword evidence="4 5" id="KW-0472">Membrane</keyword>
<feature type="transmembrane region" description="Helical" evidence="5">
    <location>
        <begin position="229"/>
        <end position="252"/>
    </location>
</feature>
<dbReference type="GO" id="GO:0005886">
    <property type="term" value="C:plasma membrane"/>
    <property type="evidence" value="ECO:0007669"/>
    <property type="project" value="UniProtKB-SubCell"/>
</dbReference>
<feature type="domain" description="Major facilitator superfamily (MFS) profile" evidence="6">
    <location>
        <begin position="19"/>
        <end position="409"/>
    </location>
</feature>
<evidence type="ECO:0000256" key="4">
    <source>
        <dbReference type="ARBA" id="ARBA00023136"/>
    </source>
</evidence>
<dbReference type="InterPro" id="IPR020846">
    <property type="entry name" value="MFS_dom"/>
</dbReference>
<reference evidence="7 8" key="1">
    <citation type="submission" date="2015-08" db="EMBL/GenBank/DDBJ databases">
        <authorList>
            <person name="Babu N.S."/>
            <person name="Beckwith C.J."/>
            <person name="Beseler K.G."/>
            <person name="Brison A."/>
            <person name="Carone J.V."/>
            <person name="Caskin T.P."/>
            <person name="Diamond M."/>
            <person name="Durham M.E."/>
            <person name="Foxe J.M."/>
            <person name="Go M."/>
            <person name="Henderson B.A."/>
            <person name="Jones I.B."/>
            <person name="McGettigan J.A."/>
            <person name="Micheletti S.J."/>
            <person name="Nasrallah M.E."/>
            <person name="Ortiz D."/>
            <person name="Piller C.R."/>
            <person name="Privatt S.R."/>
            <person name="Schneider S.L."/>
            <person name="Sharp S."/>
            <person name="Smith T.C."/>
            <person name="Stanton J.D."/>
            <person name="Ullery H.E."/>
            <person name="Wilson R.J."/>
            <person name="Serrano M.G."/>
            <person name="Buck G."/>
            <person name="Lee V."/>
            <person name="Wang Y."/>
            <person name="Carvalho R."/>
            <person name="Voegtly L."/>
            <person name="Shi R."/>
            <person name="Duckworth R."/>
            <person name="Johnson A."/>
            <person name="Loviza R."/>
            <person name="Walstead R."/>
            <person name="Shah Z."/>
            <person name="Kiflezghi M."/>
            <person name="Wade K."/>
            <person name="Ball S.L."/>
            <person name="Bradley K.W."/>
            <person name="Asai D.J."/>
            <person name="Bowman C.A."/>
            <person name="Russell D.A."/>
            <person name="Pope W.H."/>
            <person name="Jacobs-Sera D."/>
            <person name="Hendrix R.W."/>
            <person name="Hatfull G.F."/>
        </authorList>
    </citation>
    <scope>NUCLEOTIDE SEQUENCE [LARGE SCALE GENOMIC DNA]</scope>
    <source>
        <strain evidence="7 8">PUDD_83A45</strain>
    </source>
</reference>
<feature type="transmembrane region" description="Helical" evidence="5">
    <location>
        <begin position="20"/>
        <end position="41"/>
    </location>
</feature>
<accession>A0A0K1RCP0</accession>
<feature type="transmembrane region" description="Helical" evidence="5">
    <location>
        <begin position="258"/>
        <end position="286"/>
    </location>
</feature>
<feature type="transmembrane region" description="Helical" evidence="5">
    <location>
        <begin position="298"/>
        <end position="314"/>
    </location>
</feature>
<name>A0A0K1RCP0_9CORY</name>
<dbReference type="InterPro" id="IPR036259">
    <property type="entry name" value="MFS_trans_sf"/>
</dbReference>
<feature type="transmembrane region" description="Helical" evidence="5">
    <location>
        <begin position="384"/>
        <end position="407"/>
    </location>
</feature>
<proteinExistence type="predicted"/>
<dbReference type="Proteomes" id="UP000060016">
    <property type="component" value="Chromosome"/>
</dbReference>
<feature type="transmembrane region" description="Helical" evidence="5">
    <location>
        <begin position="157"/>
        <end position="179"/>
    </location>
</feature>
<dbReference type="InterPro" id="IPR011701">
    <property type="entry name" value="MFS"/>
</dbReference>
<dbReference type="AlphaFoldDB" id="A0A0K1RCP0"/>
<dbReference type="Gene3D" id="1.20.1250.20">
    <property type="entry name" value="MFS general substrate transporter like domains"/>
    <property type="match status" value="1"/>
</dbReference>
<dbReference type="RefSeq" id="WP_052205465.1">
    <property type="nucleotide sequence ID" value="NZ_CP012342.1"/>
</dbReference>
<dbReference type="PANTHER" id="PTHR23546">
    <property type="entry name" value="TRANSPORT PROTEIN"/>
    <property type="match status" value="1"/>
</dbReference>
<gene>
    <name evidence="7" type="ORF">AK829_08540</name>
</gene>
<feature type="transmembrane region" description="Helical" evidence="5">
    <location>
        <begin position="112"/>
        <end position="136"/>
    </location>
</feature>
<evidence type="ECO:0000256" key="3">
    <source>
        <dbReference type="ARBA" id="ARBA00022989"/>
    </source>
</evidence>
<dbReference type="Pfam" id="PF07690">
    <property type="entry name" value="MFS_1"/>
    <property type="match status" value="1"/>
</dbReference>
<feature type="transmembrane region" description="Helical" evidence="5">
    <location>
        <begin position="320"/>
        <end position="343"/>
    </location>
</feature>
<evidence type="ECO:0000256" key="1">
    <source>
        <dbReference type="ARBA" id="ARBA00004651"/>
    </source>
</evidence>
<dbReference type="GO" id="GO:0022857">
    <property type="term" value="F:transmembrane transporter activity"/>
    <property type="evidence" value="ECO:0007669"/>
    <property type="project" value="InterPro"/>
</dbReference>
<feature type="transmembrane region" description="Helical" evidence="5">
    <location>
        <begin position="53"/>
        <end position="73"/>
    </location>
</feature>
<evidence type="ECO:0000313" key="7">
    <source>
        <dbReference type="EMBL" id="AKV59192.1"/>
    </source>
</evidence>
<evidence type="ECO:0000313" key="8">
    <source>
        <dbReference type="Proteomes" id="UP000060016"/>
    </source>
</evidence>
<comment type="subcellular location">
    <subcellularLocation>
        <location evidence="1">Cell membrane</location>
        <topology evidence="1">Multi-pass membrane protein</topology>
    </subcellularLocation>
</comment>
<feature type="transmembrane region" description="Helical" evidence="5">
    <location>
        <begin position="355"/>
        <end position="378"/>
    </location>
</feature>